<dbReference type="Gene3D" id="1.20.1250.20">
    <property type="entry name" value="MFS general substrate transporter like domains"/>
    <property type="match status" value="2"/>
</dbReference>
<evidence type="ECO:0000256" key="4">
    <source>
        <dbReference type="SAM" id="Phobius"/>
    </source>
</evidence>
<dbReference type="InterPro" id="IPR052524">
    <property type="entry name" value="MFS_Cyanate_Porter"/>
</dbReference>
<evidence type="ECO:0000256" key="3">
    <source>
        <dbReference type="ARBA" id="ARBA00023136"/>
    </source>
</evidence>
<evidence type="ECO:0000256" key="2">
    <source>
        <dbReference type="ARBA" id="ARBA00022989"/>
    </source>
</evidence>
<evidence type="ECO:0000313" key="6">
    <source>
        <dbReference type="EMBL" id="MBL0373303.1"/>
    </source>
</evidence>
<dbReference type="NCBIfam" id="NF007256">
    <property type="entry name" value="PRK09705.1"/>
    <property type="match status" value="1"/>
</dbReference>
<evidence type="ECO:0000259" key="5">
    <source>
        <dbReference type="PROSITE" id="PS50850"/>
    </source>
</evidence>
<accession>A0A936YMT1</accession>
<comment type="caution">
    <text evidence="6">The sequence shown here is derived from an EMBL/GenBank/DDBJ whole genome shotgun (WGS) entry which is preliminary data.</text>
</comment>
<sequence>MQPSSERTSPAGGHWLFIATVVVVALNLRPFLTAPGPLSAAISADTGMSYDAMAMMTLLPTLLMGFGALAAPSLQSVIGTRRGLLMALLLLLVGSALRSVATSASLLLATAALCGLGAAFIQAVFPGIIKGRFPNRVPAVTGLYSAMIMAGGALGAQLAPRLAGADGDWKSALAWLGLPAAVAFLLASRTLGDVQTSAHQSSLTGTLLRRPRTWLLMAGFGLVNGGYSSMVAWLAPYYQSQGWSLTDSGNLVAAMAIFQAIAALAIPALAARTGRDRRPWLWVVLGMQAIGFFGLAFLPSASPVFWVALCGMGLGGFFALSLVTALDHLSDARQAGALAALMQGGGFLIAALAPLASSLLHGMTGSFAAGWMLNLACVAVMFVLYVRLNPANYGKAMAMHTSPEPETGAAHQAVT</sequence>
<dbReference type="PROSITE" id="PS50850">
    <property type="entry name" value="MFS"/>
    <property type="match status" value="1"/>
</dbReference>
<dbReference type="InterPro" id="IPR036259">
    <property type="entry name" value="MFS_trans_sf"/>
</dbReference>
<feature type="domain" description="Major facilitator superfamily (MFS) profile" evidence="5">
    <location>
        <begin position="15"/>
        <end position="393"/>
    </location>
</feature>
<dbReference type="InterPro" id="IPR011701">
    <property type="entry name" value="MFS"/>
</dbReference>
<feature type="transmembrane region" description="Helical" evidence="4">
    <location>
        <begin position="304"/>
        <end position="323"/>
    </location>
</feature>
<evidence type="ECO:0000313" key="7">
    <source>
        <dbReference type="Proteomes" id="UP000633219"/>
    </source>
</evidence>
<feature type="transmembrane region" description="Helical" evidence="4">
    <location>
        <begin position="52"/>
        <end position="71"/>
    </location>
</feature>
<protein>
    <submittedName>
        <fullName evidence="6">Cyanate transporter</fullName>
    </submittedName>
</protein>
<feature type="transmembrane region" description="Helical" evidence="4">
    <location>
        <begin position="335"/>
        <end position="356"/>
    </location>
</feature>
<dbReference type="PANTHER" id="PTHR23523">
    <property type="match status" value="1"/>
</dbReference>
<dbReference type="Pfam" id="PF07690">
    <property type="entry name" value="MFS_1"/>
    <property type="match status" value="1"/>
</dbReference>
<dbReference type="PANTHER" id="PTHR23523:SF1">
    <property type="entry name" value="CYANATE TRANSPORT PROTEIN CYNX"/>
    <property type="match status" value="1"/>
</dbReference>
<feature type="transmembrane region" description="Helical" evidence="4">
    <location>
        <begin position="12"/>
        <end position="32"/>
    </location>
</feature>
<feature type="transmembrane region" description="Helical" evidence="4">
    <location>
        <begin position="250"/>
        <end position="271"/>
    </location>
</feature>
<keyword evidence="2 4" id="KW-1133">Transmembrane helix</keyword>
<dbReference type="GO" id="GO:0022857">
    <property type="term" value="F:transmembrane transporter activity"/>
    <property type="evidence" value="ECO:0007669"/>
    <property type="project" value="InterPro"/>
</dbReference>
<dbReference type="RefSeq" id="WP_201659504.1">
    <property type="nucleotide sequence ID" value="NZ_JAEQNC010000007.1"/>
</dbReference>
<feature type="transmembrane region" description="Helical" evidence="4">
    <location>
        <begin position="141"/>
        <end position="160"/>
    </location>
</feature>
<feature type="transmembrane region" description="Helical" evidence="4">
    <location>
        <begin position="368"/>
        <end position="388"/>
    </location>
</feature>
<feature type="transmembrane region" description="Helical" evidence="4">
    <location>
        <begin position="213"/>
        <end position="238"/>
    </location>
</feature>
<feature type="transmembrane region" description="Helical" evidence="4">
    <location>
        <begin position="172"/>
        <end position="192"/>
    </location>
</feature>
<dbReference type="AlphaFoldDB" id="A0A936YMT1"/>
<name>A0A936YMT1_9HYPH</name>
<dbReference type="EMBL" id="JAEQNC010000007">
    <property type="protein sequence ID" value="MBL0373303.1"/>
    <property type="molecule type" value="Genomic_DNA"/>
</dbReference>
<feature type="transmembrane region" description="Helical" evidence="4">
    <location>
        <begin position="280"/>
        <end position="298"/>
    </location>
</feature>
<dbReference type="Proteomes" id="UP000633219">
    <property type="component" value="Unassembled WGS sequence"/>
</dbReference>
<organism evidence="6 7">
    <name type="scientific">Rhizobium setariae</name>
    <dbReference type="NCBI Taxonomy" id="2801340"/>
    <lineage>
        <taxon>Bacteria</taxon>
        <taxon>Pseudomonadati</taxon>
        <taxon>Pseudomonadota</taxon>
        <taxon>Alphaproteobacteria</taxon>
        <taxon>Hyphomicrobiales</taxon>
        <taxon>Rhizobiaceae</taxon>
        <taxon>Rhizobium/Agrobacterium group</taxon>
        <taxon>Rhizobium</taxon>
    </lineage>
</organism>
<evidence type="ECO:0000256" key="1">
    <source>
        <dbReference type="ARBA" id="ARBA00022692"/>
    </source>
</evidence>
<keyword evidence="3 4" id="KW-0472">Membrane</keyword>
<feature type="transmembrane region" description="Helical" evidence="4">
    <location>
        <begin position="83"/>
        <end position="101"/>
    </location>
</feature>
<dbReference type="InterPro" id="IPR020846">
    <property type="entry name" value="MFS_dom"/>
</dbReference>
<keyword evidence="7" id="KW-1185">Reference proteome</keyword>
<reference evidence="6" key="1">
    <citation type="submission" date="2021-01" db="EMBL/GenBank/DDBJ databases">
        <title>Rhizobium sp. strain KVB221 16S ribosomal RNA gene Genome sequencing and assembly.</title>
        <authorList>
            <person name="Kang M."/>
        </authorList>
    </citation>
    <scope>NUCLEOTIDE SEQUENCE</scope>
    <source>
        <strain evidence="6">KVB221</strain>
    </source>
</reference>
<gene>
    <name evidence="6" type="ORF">JJB09_14795</name>
</gene>
<keyword evidence="1 4" id="KW-0812">Transmembrane</keyword>
<dbReference type="SUPFAM" id="SSF103473">
    <property type="entry name" value="MFS general substrate transporter"/>
    <property type="match status" value="1"/>
</dbReference>
<proteinExistence type="predicted"/>
<feature type="transmembrane region" description="Helical" evidence="4">
    <location>
        <begin position="107"/>
        <end position="129"/>
    </location>
</feature>